<comment type="caution">
    <text evidence="2">The sequence shown here is derived from an EMBL/GenBank/DDBJ whole genome shotgun (WGS) entry which is preliminary data.</text>
</comment>
<evidence type="ECO:0000313" key="3">
    <source>
        <dbReference type="Proteomes" id="UP000824055"/>
    </source>
</evidence>
<feature type="chain" id="PRO_5039073840" evidence="1">
    <location>
        <begin position="21"/>
        <end position="279"/>
    </location>
</feature>
<dbReference type="AlphaFoldDB" id="A0A9D2FXS5"/>
<evidence type="ECO:0000313" key="2">
    <source>
        <dbReference type="EMBL" id="HIZ69344.1"/>
    </source>
</evidence>
<feature type="signal peptide" evidence="1">
    <location>
        <begin position="1"/>
        <end position="20"/>
    </location>
</feature>
<dbReference type="Pfam" id="PF16125">
    <property type="entry name" value="DUF4837"/>
    <property type="match status" value="1"/>
</dbReference>
<protein>
    <submittedName>
        <fullName evidence="2">DUF4837 family protein</fullName>
    </submittedName>
</protein>
<dbReference type="PROSITE" id="PS51257">
    <property type="entry name" value="PROKAR_LIPOPROTEIN"/>
    <property type="match status" value="1"/>
</dbReference>
<accession>A0A9D2FXS5</accession>
<organism evidence="2 3">
    <name type="scientific">Candidatus Prevotella avicola</name>
    <dbReference type="NCBI Taxonomy" id="2838738"/>
    <lineage>
        <taxon>Bacteria</taxon>
        <taxon>Pseudomonadati</taxon>
        <taxon>Bacteroidota</taxon>
        <taxon>Bacteroidia</taxon>
        <taxon>Bacteroidales</taxon>
        <taxon>Prevotellaceae</taxon>
        <taxon>Prevotella</taxon>
    </lineage>
</organism>
<dbReference type="EMBL" id="DXBE01000042">
    <property type="protein sequence ID" value="HIZ69344.1"/>
    <property type="molecule type" value="Genomic_DNA"/>
</dbReference>
<name>A0A9D2FXS5_9BACT</name>
<proteinExistence type="predicted"/>
<dbReference type="Proteomes" id="UP000824055">
    <property type="component" value="Unassembled WGS sequence"/>
</dbReference>
<reference evidence="2" key="1">
    <citation type="journal article" date="2021" name="PeerJ">
        <title>Extensive microbial diversity within the chicken gut microbiome revealed by metagenomics and culture.</title>
        <authorList>
            <person name="Gilroy R."/>
            <person name="Ravi A."/>
            <person name="Getino M."/>
            <person name="Pursley I."/>
            <person name="Horton D.L."/>
            <person name="Alikhan N.F."/>
            <person name="Baker D."/>
            <person name="Gharbi K."/>
            <person name="Hall N."/>
            <person name="Watson M."/>
            <person name="Adriaenssens E.M."/>
            <person name="Foster-Nyarko E."/>
            <person name="Jarju S."/>
            <person name="Secka A."/>
            <person name="Antonio M."/>
            <person name="Oren A."/>
            <person name="Chaudhuri R.R."/>
            <person name="La Ragione R."/>
            <person name="Hildebrand F."/>
            <person name="Pallen M.J."/>
        </authorList>
    </citation>
    <scope>NUCLEOTIDE SEQUENCE</scope>
    <source>
        <strain evidence="2">ChiHecec3B27-8219</strain>
    </source>
</reference>
<gene>
    <name evidence="2" type="ORF">H9966_05585</name>
</gene>
<keyword evidence="1" id="KW-0732">Signal</keyword>
<reference evidence="2" key="2">
    <citation type="submission" date="2021-04" db="EMBL/GenBank/DDBJ databases">
        <authorList>
            <person name="Gilroy R."/>
        </authorList>
    </citation>
    <scope>NUCLEOTIDE SEQUENCE</scope>
    <source>
        <strain evidence="2">ChiHecec3B27-8219</strain>
    </source>
</reference>
<sequence>MMKGREVCLLVVVALLTACANGPGALPDSGGKPFEVLVVDDSDNLLTRLLQVDAEGLPQREPSFDVSRVASPQWKGSLRLARAIVVRDTSRTMRREVDRYARPQLIVYTDGRDGKRLLALLQEFELRVATEWLRQRHNAKMEETIRQMFGVSVLIPSDMNSARRGKDFLWLSDNKASPMRNVCIYKGVNRDSVMRQNVKGETDSMYVQTVKGTVKERPLPGGGVYRYGLWEMKGDAMGGPFASVTRQGVTIEAFVYAPGGKKRNLMRQLDAVLYSLRTQ</sequence>
<dbReference type="InterPro" id="IPR032286">
    <property type="entry name" value="DUF4837"/>
</dbReference>
<evidence type="ECO:0000256" key="1">
    <source>
        <dbReference type="SAM" id="SignalP"/>
    </source>
</evidence>